<gene>
    <name evidence="2" type="ORF">HZA61_16015</name>
</gene>
<organism evidence="2 3">
    <name type="scientific">Eiseniibacteriota bacterium</name>
    <dbReference type="NCBI Taxonomy" id="2212470"/>
    <lineage>
        <taxon>Bacteria</taxon>
        <taxon>Candidatus Eiseniibacteriota</taxon>
    </lineage>
</organism>
<dbReference type="Pfam" id="PF14134">
    <property type="entry name" value="DUF4301"/>
    <property type="match status" value="1"/>
</dbReference>
<evidence type="ECO:0000259" key="1">
    <source>
        <dbReference type="Pfam" id="PF14134"/>
    </source>
</evidence>
<name>A0A933SF61_UNCEI</name>
<dbReference type="Proteomes" id="UP000696931">
    <property type="component" value="Unassembled WGS sequence"/>
</dbReference>
<accession>A0A933SF61</accession>
<sequence length="515" mass="54835">MSGTPQWFSPEDEAVLARRGVSLDEAVRQLRTLAHPPGFALLDRPCTPGDGIVALDEGRLADCVAAHAEAAAEGRVTVFVPASGAATRMFKDLLALLGRPGDLAPADVRAAAESGDAEARALLAWVEGLPRFAFRDALARVLASRGLELEALRTQGPWRALLEGALNAGGLAQAQAPKALLEFHREGVVARTAFEEQLAEGAMLARDRDGRTRMHFTVSPEHRAQFEALLARARAERELPGTLEYATGFSEQHPATDTLAGDPAGGPFRDPSGALLFRPSGHGALLRNLDALHADLVFLKNIDNVAAGRLRGETSRWAAALLGLASQLAALAHALLARLDAGDASAPAEAAAFLRESLGEPAPPADAAALREALARPVRVCGMVRNTGEPGGGPFWVRDREGRLTRQIVESAQVDPASAEQVAILRAATHFNPVFLACALRGADGRPYALDRFTDPDAVIVTRKSAFGRDLLALERPGLWNGAMARWNTVFVEVPLAVFNPVKTVLDLLRPEHQA</sequence>
<protein>
    <submittedName>
        <fullName evidence="2">DUF4301 family protein</fullName>
    </submittedName>
</protein>
<dbReference type="AlphaFoldDB" id="A0A933SF61"/>
<evidence type="ECO:0000313" key="3">
    <source>
        <dbReference type="Proteomes" id="UP000696931"/>
    </source>
</evidence>
<proteinExistence type="predicted"/>
<dbReference type="EMBL" id="JACRIW010000114">
    <property type="protein sequence ID" value="MBI5170992.1"/>
    <property type="molecule type" value="Genomic_DNA"/>
</dbReference>
<dbReference type="InterPro" id="IPR025393">
    <property type="entry name" value="DUF4301"/>
</dbReference>
<reference evidence="2" key="1">
    <citation type="submission" date="2020-07" db="EMBL/GenBank/DDBJ databases">
        <title>Huge and variable diversity of episymbiotic CPR bacteria and DPANN archaea in groundwater ecosystems.</title>
        <authorList>
            <person name="He C.Y."/>
            <person name="Keren R."/>
            <person name="Whittaker M."/>
            <person name="Farag I.F."/>
            <person name="Doudna J."/>
            <person name="Cate J.H.D."/>
            <person name="Banfield J.F."/>
        </authorList>
    </citation>
    <scope>NUCLEOTIDE SEQUENCE</scope>
    <source>
        <strain evidence="2">NC_groundwater_1813_Pr3_B-0.1um_71_17</strain>
    </source>
</reference>
<feature type="domain" description="DUF4301" evidence="1">
    <location>
        <begin position="11"/>
        <end position="514"/>
    </location>
</feature>
<comment type="caution">
    <text evidence="2">The sequence shown here is derived from an EMBL/GenBank/DDBJ whole genome shotgun (WGS) entry which is preliminary data.</text>
</comment>
<evidence type="ECO:0000313" key="2">
    <source>
        <dbReference type="EMBL" id="MBI5170992.1"/>
    </source>
</evidence>